<protein>
    <submittedName>
        <fullName evidence="3">NB-ARC domain-containing protein</fullName>
    </submittedName>
</protein>
<dbReference type="PANTHER" id="PTHR36766">
    <property type="entry name" value="PLANT BROAD-SPECTRUM MILDEW RESISTANCE PROTEIN RPW8"/>
    <property type="match status" value="1"/>
</dbReference>
<dbReference type="InterPro" id="IPR027417">
    <property type="entry name" value="P-loop_NTPase"/>
</dbReference>
<dbReference type="OrthoDB" id="1180289at2759"/>
<dbReference type="STRING" id="93759.A0A1R3L4X8"/>
<evidence type="ECO:0000313" key="4">
    <source>
        <dbReference type="Proteomes" id="UP000187203"/>
    </source>
</evidence>
<reference evidence="4" key="1">
    <citation type="submission" date="2013-09" db="EMBL/GenBank/DDBJ databases">
        <title>Corchorus olitorius genome sequencing.</title>
        <authorList>
            <person name="Alam M."/>
            <person name="Haque M.S."/>
            <person name="Islam M.S."/>
            <person name="Emdad E.M."/>
            <person name="Islam M.M."/>
            <person name="Ahmed B."/>
            <person name="Halim A."/>
            <person name="Hossen Q.M.M."/>
            <person name="Hossain M.Z."/>
            <person name="Ahmed R."/>
            <person name="Khan M.M."/>
            <person name="Islam R."/>
            <person name="Rashid M.M."/>
            <person name="Khan S.A."/>
            <person name="Rahman M.S."/>
            <person name="Alam M."/>
            <person name="Yahiya A.S."/>
            <person name="Khan M.S."/>
            <person name="Azam M.S."/>
            <person name="Haque T."/>
            <person name="Lashkar M.Z.H."/>
            <person name="Akhand A.I."/>
            <person name="Morshed G."/>
            <person name="Roy S."/>
            <person name="Uddin K.S."/>
            <person name="Rabeya T."/>
            <person name="Hossain A.S."/>
            <person name="Chowdhury A."/>
            <person name="Snigdha A.R."/>
            <person name="Mortoza M.S."/>
            <person name="Matin S.A."/>
            <person name="Hoque S.M.E."/>
            <person name="Islam M.K."/>
            <person name="Roy D.K."/>
            <person name="Haider R."/>
            <person name="Moosa M.M."/>
            <person name="Elias S.M."/>
            <person name="Hasan A.M."/>
            <person name="Jahan S."/>
            <person name="Shafiuddin M."/>
            <person name="Mahmood N."/>
            <person name="Shommy N.S."/>
        </authorList>
    </citation>
    <scope>NUCLEOTIDE SEQUENCE [LARGE SCALE GENOMIC DNA]</scope>
    <source>
        <strain evidence="4">cv. O-4</strain>
    </source>
</reference>
<keyword evidence="4" id="KW-1185">Reference proteome</keyword>
<comment type="caution">
    <text evidence="3">The sequence shown here is derived from an EMBL/GenBank/DDBJ whole genome shotgun (WGS) entry which is preliminary data.</text>
</comment>
<evidence type="ECO:0000259" key="2">
    <source>
        <dbReference type="Pfam" id="PF00931"/>
    </source>
</evidence>
<dbReference type="GO" id="GO:0043531">
    <property type="term" value="F:ADP binding"/>
    <property type="evidence" value="ECO:0007669"/>
    <property type="project" value="InterPro"/>
</dbReference>
<evidence type="ECO:0000256" key="1">
    <source>
        <dbReference type="ARBA" id="ARBA00022821"/>
    </source>
</evidence>
<dbReference type="PANTHER" id="PTHR36766:SF30">
    <property type="entry name" value="TIR-NBS TYPE DISEASE RESISTANCE PROTEIN-RELATED"/>
    <property type="match status" value="1"/>
</dbReference>
<dbReference type="Gene3D" id="3.40.50.300">
    <property type="entry name" value="P-loop containing nucleotide triphosphate hydrolases"/>
    <property type="match status" value="1"/>
</dbReference>
<feature type="domain" description="NB-ARC" evidence="2">
    <location>
        <begin position="2"/>
        <end position="57"/>
    </location>
</feature>
<dbReference type="InterPro" id="IPR002182">
    <property type="entry name" value="NB-ARC"/>
</dbReference>
<evidence type="ECO:0000313" key="3">
    <source>
        <dbReference type="EMBL" id="OMP14350.1"/>
    </source>
</evidence>
<dbReference type="Proteomes" id="UP000187203">
    <property type="component" value="Unassembled WGS sequence"/>
</dbReference>
<dbReference type="Pfam" id="PF00931">
    <property type="entry name" value="NB-ARC"/>
    <property type="match status" value="1"/>
</dbReference>
<keyword evidence="1" id="KW-0611">Plant defense</keyword>
<dbReference type="EMBL" id="AWUE01000159">
    <property type="protein sequence ID" value="OMP14350.1"/>
    <property type="molecule type" value="Genomic_DNA"/>
</dbReference>
<proteinExistence type="predicted"/>
<dbReference type="SUPFAM" id="SSF52540">
    <property type="entry name" value="P-loop containing nucleoside triphosphate hydrolases"/>
    <property type="match status" value="1"/>
</dbReference>
<organism evidence="3 4">
    <name type="scientific">Corchorus olitorius</name>
    <dbReference type="NCBI Taxonomy" id="93759"/>
    <lineage>
        <taxon>Eukaryota</taxon>
        <taxon>Viridiplantae</taxon>
        <taxon>Streptophyta</taxon>
        <taxon>Embryophyta</taxon>
        <taxon>Tracheophyta</taxon>
        <taxon>Spermatophyta</taxon>
        <taxon>Magnoliopsida</taxon>
        <taxon>eudicotyledons</taxon>
        <taxon>Gunneridae</taxon>
        <taxon>Pentapetalae</taxon>
        <taxon>rosids</taxon>
        <taxon>malvids</taxon>
        <taxon>Malvales</taxon>
        <taxon>Malvaceae</taxon>
        <taxon>Grewioideae</taxon>
        <taxon>Apeibeae</taxon>
        <taxon>Corchorus</taxon>
    </lineage>
</organism>
<sequence length="100" mass="11684">MTENELMRTLRDVLKDKRYLVVLDDIWSSDQWDILKHAFPPGKNGSKILFTTRIKDVPLLADPSSYHFLQMVPVGSFSKVKHFKQMEQSHIMLAPENLRN</sequence>
<dbReference type="GO" id="GO:0006952">
    <property type="term" value="P:defense response"/>
    <property type="evidence" value="ECO:0007669"/>
    <property type="project" value="UniProtKB-KW"/>
</dbReference>
<gene>
    <name evidence="3" type="ORF">COLO4_00025</name>
</gene>
<name>A0A1R3L4X8_9ROSI</name>
<dbReference type="AlphaFoldDB" id="A0A1R3L4X8"/>
<accession>A0A1R3L4X8</accession>